<accession>A0A1G1XTV7</accession>
<protein>
    <recommendedName>
        <fullName evidence="3">Phosphoribosyl-ATP pyrophosphohydrolase</fullName>
    </recommendedName>
</protein>
<evidence type="ECO:0008006" key="3">
    <source>
        <dbReference type="Google" id="ProtNLM"/>
    </source>
</evidence>
<evidence type="ECO:0000313" key="2">
    <source>
        <dbReference type="Proteomes" id="UP000176241"/>
    </source>
</evidence>
<dbReference type="AlphaFoldDB" id="A0A1G1XTV7"/>
<evidence type="ECO:0000313" key="1">
    <source>
        <dbReference type="EMBL" id="OGY43535.1"/>
    </source>
</evidence>
<name>A0A1G1XTV7_9BACT</name>
<reference evidence="1 2" key="1">
    <citation type="journal article" date="2016" name="Nat. Commun.">
        <title>Thousands of microbial genomes shed light on interconnected biogeochemical processes in an aquifer system.</title>
        <authorList>
            <person name="Anantharaman K."/>
            <person name="Brown C.T."/>
            <person name="Hug L.A."/>
            <person name="Sharon I."/>
            <person name="Castelle C.J."/>
            <person name="Probst A.J."/>
            <person name="Thomas B.C."/>
            <person name="Singh A."/>
            <person name="Wilkins M.J."/>
            <person name="Karaoz U."/>
            <person name="Brodie E.L."/>
            <person name="Williams K.H."/>
            <person name="Hubbard S.S."/>
            <person name="Banfield J.F."/>
        </authorList>
    </citation>
    <scope>NUCLEOTIDE SEQUENCE [LARGE SCALE GENOMIC DNA]</scope>
</reference>
<dbReference type="STRING" id="1797533.A2731_03845"/>
<comment type="caution">
    <text evidence="1">The sequence shown here is derived from an EMBL/GenBank/DDBJ whole genome shotgun (WGS) entry which is preliminary data.</text>
</comment>
<organism evidence="1 2">
    <name type="scientific">Candidatus Buchananbacteria bacterium RIFCSPHIGHO2_01_FULL_39_8</name>
    <dbReference type="NCBI Taxonomy" id="1797533"/>
    <lineage>
        <taxon>Bacteria</taxon>
        <taxon>Candidatus Buchananiibacteriota</taxon>
    </lineage>
</organism>
<dbReference type="InterPro" id="IPR038735">
    <property type="entry name" value="MSMEG_1276-like_NTP-PPase_dom"/>
</dbReference>
<sequence length="109" mass="13263">MKKIYNKLVRDKIPQICRQDNHIPQYKVINQVRFKQELKKKLLEESKELIVADKYKLKDEIADVHEILLNIAKAYGIRWPEVEKYRKEKNKKRGSFRKRYFLVSTKSKK</sequence>
<proteinExistence type="predicted"/>
<dbReference type="SUPFAM" id="SSF101386">
    <property type="entry name" value="all-alpha NTP pyrophosphatases"/>
    <property type="match status" value="1"/>
</dbReference>
<gene>
    <name evidence="1" type="ORF">A2731_03845</name>
</gene>
<dbReference type="Proteomes" id="UP000176241">
    <property type="component" value="Unassembled WGS sequence"/>
</dbReference>
<dbReference type="CDD" id="cd11532">
    <property type="entry name" value="NTP-PPase_COG4997"/>
    <property type="match status" value="1"/>
</dbReference>
<dbReference type="EMBL" id="MHIC01000045">
    <property type="protein sequence ID" value="OGY43535.1"/>
    <property type="molecule type" value="Genomic_DNA"/>
</dbReference>